<dbReference type="RefSeq" id="WP_229642405.1">
    <property type="nucleotide sequence ID" value="NZ_JADWDC010000076.1"/>
</dbReference>
<evidence type="ECO:0000313" key="2">
    <source>
        <dbReference type="Proteomes" id="UP000729733"/>
    </source>
</evidence>
<name>A0A964FHN4_9CYAN</name>
<dbReference type="EMBL" id="JADWDC010000076">
    <property type="protein sequence ID" value="MCC0179306.1"/>
    <property type="molecule type" value="Genomic_DNA"/>
</dbReference>
<protein>
    <submittedName>
        <fullName evidence="1">Uncharacterized protein</fullName>
    </submittedName>
</protein>
<gene>
    <name evidence="1" type="ORF">I4641_20290</name>
</gene>
<organism evidence="1 2">
    <name type="scientific">Waterburya agarophytonicola KI4</name>
    <dbReference type="NCBI Taxonomy" id="2874699"/>
    <lineage>
        <taxon>Bacteria</taxon>
        <taxon>Bacillati</taxon>
        <taxon>Cyanobacteriota</taxon>
        <taxon>Cyanophyceae</taxon>
        <taxon>Pleurocapsales</taxon>
        <taxon>Hyellaceae</taxon>
        <taxon>Waterburya</taxon>
        <taxon>Waterburya agarophytonicola</taxon>
    </lineage>
</organism>
<dbReference type="Proteomes" id="UP000729733">
    <property type="component" value="Unassembled WGS sequence"/>
</dbReference>
<keyword evidence="2" id="KW-1185">Reference proteome</keyword>
<dbReference type="AlphaFoldDB" id="A0A964FHN4"/>
<proteinExistence type="predicted"/>
<accession>A0A964FHN4</accession>
<evidence type="ECO:0000313" key="1">
    <source>
        <dbReference type="EMBL" id="MCC0179306.1"/>
    </source>
</evidence>
<sequence length="166" mass="19651">MNSQQQYLTSVADLPSLELTLNILLNRQEKDWGCFQVIKEGEFYALYIPTMDSFKLFKNPKSENYRGYWRNYLSETLPDVKNRGEKPDIFLRNRSKQVEEKKKNSNLIIRKKQRIIDVKYRYNPCAEMYRLNQMIAKLIRDRLASNATFDPGTEIMPLVLATEVED</sequence>
<reference evidence="1" key="1">
    <citation type="journal article" date="2021" name="Antonie Van Leeuwenhoek">
        <title>Draft genome and description of Waterburya agarophytonicola gen. nov. sp. nov. (Pleurocapsales, Cyanobacteria): a seaweed symbiont.</title>
        <authorList>
            <person name="Bonthond G."/>
            <person name="Shalygin S."/>
            <person name="Bayer T."/>
            <person name="Weinberger F."/>
        </authorList>
    </citation>
    <scope>NUCLEOTIDE SEQUENCE</scope>
    <source>
        <strain evidence="1">KI4</strain>
    </source>
</reference>
<comment type="caution">
    <text evidence="1">The sequence shown here is derived from an EMBL/GenBank/DDBJ whole genome shotgun (WGS) entry which is preliminary data.</text>
</comment>